<dbReference type="InterPro" id="IPR004528">
    <property type="entry name" value="KdsB"/>
</dbReference>
<dbReference type="PANTHER" id="PTHR42866:SF2">
    <property type="entry name" value="3-DEOXY-MANNO-OCTULOSONATE CYTIDYLYLTRANSFERASE, MITOCHONDRIAL"/>
    <property type="match status" value="1"/>
</dbReference>
<evidence type="ECO:0000256" key="3">
    <source>
        <dbReference type="ARBA" id="ARBA00022985"/>
    </source>
</evidence>
<evidence type="ECO:0000256" key="2">
    <source>
        <dbReference type="ARBA" id="ARBA00022695"/>
    </source>
</evidence>
<keyword evidence="1 4" id="KW-0808">Transferase</keyword>
<dbReference type="CDD" id="cd02517">
    <property type="entry name" value="CMP-KDO-Synthetase"/>
    <property type="match status" value="1"/>
</dbReference>
<keyword evidence="4" id="KW-0963">Cytoplasm</keyword>
<dbReference type="NCBIfam" id="NF003950">
    <property type="entry name" value="PRK05450.1-3"/>
    <property type="match status" value="1"/>
</dbReference>
<dbReference type="GO" id="GO:0005829">
    <property type="term" value="C:cytosol"/>
    <property type="evidence" value="ECO:0007669"/>
    <property type="project" value="TreeGrafter"/>
</dbReference>
<dbReference type="EC" id="2.7.7.38" evidence="4"/>
<name>A0A964BPM0_9CYAN</name>
<comment type="caution">
    <text evidence="5">The sequence shown here is derived from an EMBL/GenBank/DDBJ whole genome shotgun (WGS) entry which is preliminary data.</text>
</comment>
<reference evidence="5" key="1">
    <citation type="journal article" date="2021" name="Antonie Van Leeuwenhoek">
        <title>Draft genome and description of Waterburya agarophytonicola gen. nov. sp. nov. (Pleurocapsales, Cyanobacteria): a seaweed symbiont.</title>
        <authorList>
            <person name="Bonthond G."/>
            <person name="Shalygin S."/>
            <person name="Bayer T."/>
            <person name="Weinberger F."/>
        </authorList>
    </citation>
    <scope>NUCLEOTIDE SEQUENCE</scope>
    <source>
        <strain evidence="5">KI4</strain>
    </source>
</reference>
<organism evidence="5 6">
    <name type="scientific">Waterburya agarophytonicola KI4</name>
    <dbReference type="NCBI Taxonomy" id="2874699"/>
    <lineage>
        <taxon>Bacteria</taxon>
        <taxon>Bacillati</taxon>
        <taxon>Cyanobacteriota</taxon>
        <taxon>Cyanophyceae</taxon>
        <taxon>Pleurocapsales</taxon>
        <taxon>Hyellaceae</taxon>
        <taxon>Waterburya</taxon>
        <taxon>Waterburya agarophytonicola</taxon>
    </lineage>
</organism>
<dbReference type="Proteomes" id="UP000729733">
    <property type="component" value="Unassembled WGS sequence"/>
</dbReference>
<keyword evidence="3 4" id="KW-0448">Lipopolysaccharide biosynthesis</keyword>
<accession>A0A964BPM0</accession>
<dbReference type="GO" id="GO:0008690">
    <property type="term" value="F:3-deoxy-manno-octulosonate cytidylyltransferase activity"/>
    <property type="evidence" value="ECO:0007669"/>
    <property type="project" value="UniProtKB-UniRule"/>
</dbReference>
<dbReference type="Gene3D" id="3.90.550.10">
    <property type="entry name" value="Spore Coat Polysaccharide Biosynthesis Protein SpsA, Chain A"/>
    <property type="match status" value="1"/>
</dbReference>
<dbReference type="PANTHER" id="PTHR42866">
    <property type="entry name" value="3-DEOXY-MANNO-OCTULOSONATE CYTIDYLYLTRANSFERASE"/>
    <property type="match status" value="1"/>
</dbReference>
<comment type="subcellular location">
    <subcellularLocation>
        <location evidence="4">Cytoplasm</location>
    </subcellularLocation>
</comment>
<sequence length="243" mass="27059">MKILAVIPARYDSQRLAGKVLALIGNKPMVQWVYEAAVNSKVFTKVVVATDSQLVADRVISFGGDVEMTSPKHSTGTDRVAEVATRYQEFSVVVNVQGDQPFVTSQMLAELVTPYLEGESPEMTTLACPLNQETGYHDPNVVKVLCGQKQQALYFSRSPIPFYRNPIEVPVFHHLGLYAFRQDFLETYTQLPSTPIEQCEGLEQLRVLEHGYTIRVCQTAKAVVEVNTAEDLVKAQHLVLETA</sequence>
<dbReference type="NCBIfam" id="TIGR00466">
    <property type="entry name" value="kdsB"/>
    <property type="match status" value="1"/>
</dbReference>
<evidence type="ECO:0000256" key="1">
    <source>
        <dbReference type="ARBA" id="ARBA00022679"/>
    </source>
</evidence>
<dbReference type="EMBL" id="JADWDC010000019">
    <property type="protein sequence ID" value="MCC0177244.1"/>
    <property type="molecule type" value="Genomic_DNA"/>
</dbReference>
<comment type="pathway">
    <text evidence="4">Nucleotide-sugar biosynthesis; CMP-3-deoxy-D-manno-octulosonate biosynthesis; CMP-3-deoxy-D-manno-octulosonate from 3-deoxy-D-manno-octulosonate and CTP: step 1/1.</text>
</comment>
<gene>
    <name evidence="4 5" type="primary">kdsB</name>
    <name evidence="5" type="ORF">I4641_09670</name>
</gene>
<dbReference type="GO" id="GO:0033468">
    <property type="term" value="P:CMP-keto-3-deoxy-D-manno-octulosonic acid biosynthetic process"/>
    <property type="evidence" value="ECO:0007669"/>
    <property type="project" value="UniProtKB-UniRule"/>
</dbReference>
<dbReference type="SUPFAM" id="SSF53448">
    <property type="entry name" value="Nucleotide-diphospho-sugar transferases"/>
    <property type="match status" value="1"/>
</dbReference>
<comment type="catalytic activity">
    <reaction evidence="4">
        <text>3-deoxy-alpha-D-manno-oct-2-ulosonate + CTP = CMP-3-deoxy-beta-D-manno-octulosonate + diphosphate</text>
        <dbReference type="Rhea" id="RHEA:23448"/>
        <dbReference type="ChEBI" id="CHEBI:33019"/>
        <dbReference type="ChEBI" id="CHEBI:37563"/>
        <dbReference type="ChEBI" id="CHEBI:85986"/>
        <dbReference type="ChEBI" id="CHEBI:85987"/>
        <dbReference type="EC" id="2.7.7.38"/>
    </reaction>
</comment>
<keyword evidence="2 4" id="KW-0548">Nucleotidyltransferase</keyword>
<comment type="function">
    <text evidence="4">Activates KDO (a required 8-carbon sugar) for incorporation into bacterial lipopolysaccharide in Gram-negative bacteria.</text>
</comment>
<protein>
    <recommendedName>
        <fullName evidence="4">3-deoxy-manno-octulosonate cytidylyltransferase</fullName>
        <ecNumber evidence="4">2.7.7.38</ecNumber>
    </recommendedName>
    <alternativeName>
        <fullName evidence="4">CMP-2-keto-3-deoxyoctulosonic acid synthase</fullName>
        <shortName evidence="4">CKS</shortName>
        <shortName evidence="4">CMP-KDO synthase</shortName>
    </alternativeName>
</protein>
<dbReference type="HAMAP" id="MF_00057">
    <property type="entry name" value="KdsB"/>
    <property type="match status" value="1"/>
</dbReference>
<dbReference type="NCBIfam" id="NF003952">
    <property type="entry name" value="PRK05450.1-5"/>
    <property type="match status" value="1"/>
</dbReference>
<evidence type="ECO:0000313" key="6">
    <source>
        <dbReference type="Proteomes" id="UP000729733"/>
    </source>
</evidence>
<comment type="similarity">
    <text evidence="4">Belongs to the KdsB family.</text>
</comment>
<dbReference type="InterPro" id="IPR003329">
    <property type="entry name" value="Cytidylyl_trans"/>
</dbReference>
<evidence type="ECO:0000256" key="4">
    <source>
        <dbReference type="HAMAP-Rule" id="MF_00057"/>
    </source>
</evidence>
<dbReference type="RefSeq" id="WP_229640298.1">
    <property type="nucleotide sequence ID" value="NZ_JADWDC010000019.1"/>
</dbReference>
<dbReference type="Pfam" id="PF02348">
    <property type="entry name" value="CTP_transf_3"/>
    <property type="match status" value="1"/>
</dbReference>
<dbReference type="GO" id="GO:0009103">
    <property type="term" value="P:lipopolysaccharide biosynthetic process"/>
    <property type="evidence" value="ECO:0007669"/>
    <property type="project" value="UniProtKB-UniRule"/>
</dbReference>
<dbReference type="NCBIfam" id="NF009905">
    <property type="entry name" value="PRK13368.1"/>
    <property type="match status" value="1"/>
</dbReference>
<evidence type="ECO:0000313" key="5">
    <source>
        <dbReference type="EMBL" id="MCC0177244.1"/>
    </source>
</evidence>
<proteinExistence type="inferred from homology"/>
<dbReference type="InterPro" id="IPR029044">
    <property type="entry name" value="Nucleotide-diphossugar_trans"/>
</dbReference>
<keyword evidence="6" id="KW-1185">Reference proteome</keyword>
<dbReference type="AlphaFoldDB" id="A0A964BPM0"/>